<dbReference type="InterPro" id="IPR021833">
    <property type="entry name" value="DUF3425"/>
</dbReference>
<dbReference type="RefSeq" id="XP_008711178.1">
    <property type="nucleotide sequence ID" value="XM_008712956.1"/>
</dbReference>
<evidence type="ECO:0008006" key="4">
    <source>
        <dbReference type="Google" id="ProtNLM"/>
    </source>
</evidence>
<dbReference type="OrthoDB" id="5086080at2759"/>
<feature type="compositionally biased region" description="Basic and acidic residues" evidence="1">
    <location>
        <begin position="30"/>
        <end position="43"/>
    </location>
</feature>
<dbReference type="GeneID" id="19967990"/>
<feature type="region of interest" description="Disordered" evidence="1">
    <location>
        <begin position="131"/>
        <end position="178"/>
    </location>
</feature>
<evidence type="ECO:0000256" key="1">
    <source>
        <dbReference type="SAM" id="MobiDB-lite"/>
    </source>
</evidence>
<dbReference type="EMBL" id="KB822711">
    <property type="protein sequence ID" value="ETN46466.1"/>
    <property type="molecule type" value="Genomic_DNA"/>
</dbReference>
<name>W2SCM3_CYPE1</name>
<dbReference type="VEuPathDB" id="FungiDB:HMPREF1541_00651"/>
<dbReference type="CDD" id="cd14688">
    <property type="entry name" value="bZIP_YAP"/>
    <property type="match status" value="1"/>
</dbReference>
<evidence type="ECO:0000313" key="3">
    <source>
        <dbReference type="Proteomes" id="UP000030752"/>
    </source>
</evidence>
<dbReference type="InParanoid" id="W2SCM3"/>
<dbReference type="Proteomes" id="UP000030752">
    <property type="component" value="Unassembled WGS sequence"/>
</dbReference>
<feature type="compositionally biased region" description="Polar residues" evidence="1">
    <location>
        <begin position="131"/>
        <end position="141"/>
    </location>
</feature>
<dbReference type="PANTHER" id="PTHR37012:SF7">
    <property type="entry name" value="B-ZIP TRANSCRIPTION FACTOR (EUROFUNG)-RELATED"/>
    <property type="match status" value="1"/>
</dbReference>
<reference evidence="2 3" key="1">
    <citation type="submission" date="2013-03" db="EMBL/GenBank/DDBJ databases">
        <title>The Genome Sequence of Phialophora europaea CBS 101466.</title>
        <authorList>
            <consortium name="The Broad Institute Genomics Platform"/>
            <person name="Cuomo C."/>
            <person name="de Hoog S."/>
            <person name="Gorbushina A."/>
            <person name="Walker B."/>
            <person name="Young S.K."/>
            <person name="Zeng Q."/>
            <person name="Gargeya S."/>
            <person name="Fitzgerald M."/>
            <person name="Haas B."/>
            <person name="Abouelleil A."/>
            <person name="Allen A.W."/>
            <person name="Alvarado L."/>
            <person name="Arachchi H.M."/>
            <person name="Berlin A.M."/>
            <person name="Chapman S.B."/>
            <person name="Gainer-Dewar J."/>
            <person name="Goldberg J."/>
            <person name="Griggs A."/>
            <person name="Gujja S."/>
            <person name="Hansen M."/>
            <person name="Howarth C."/>
            <person name="Imamovic A."/>
            <person name="Ireland A."/>
            <person name="Larimer J."/>
            <person name="McCowan C."/>
            <person name="Murphy C."/>
            <person name="Pearson M."/>
            <person name="Poon T.W."/>
            <person name="Priest M."/>
            <person name="Roberts A."/>
            <person name="Saif S."/>
            <person name="Shea T."/>
            <person name="Sisk P."/>
            <person name="Sykes S."/>
            <person name="Wortman J."/>
            <person name="Nusbaum C."/>
            <person name="Birren B."/>
        </authorList>
    </citation>
    <scope>NUCLEOTIDE SEQUENCE [LARGE SCALE GENOMIC DNA]</scope>
    <source>
        <strain evidence="2 3">CBS 101466</strain>
    </source>
</reference>
<dbReference type="HOGENOM" id="CLU_028818_2_1_1"/>
<proteinExistence type="predicted"/>
<protein>
    <recommendedName>
        <fullName evidence="4">BZIP domain-containing protein</fullName>
    </recommendedName>
</protein>
<evidence type="ECO:0000313" key="2">
    <source>
        <dbReference type="EMBL" id="ETN46466.1"/>
    </source>
</evidence>
<gene>
    <name evidence="2" type="ORF">HMPREF1541_00651</name>
</gene>
<keyword evidence="3" id="KW-1185">Reference proteome</keyword>
<accession>W2SCM3</accession>
<organism evidence="2 3">
    <name type="scientific">Cyphellophora europaea (strain CBS 101466)</name>
    <name type="common">Phialophora europaea</name>
    <dbReference type="NCBI Taxonomy" id="1220924"/>
    <lineage>
        <taxon>Eukaryota</taxon>
        <taxon>Fungi</taxon>
        <taxon>Dikarya</taxon>
        <taxon>Ascomycota</taxon>
        <taxon>Pezizomycotina</taxon>
        <taxon>Eurotiomycetes</taxon>
        <taxon>Chaetothyriomycetidae</taxon>
        <taxon>Chaetothyriales</taxon>
        <taxon>Cyphellophoraceae</taxon>
        <taxon>Cyphellophora</taxon>
    </lineage>
</organism>
<dbReference type="Pfam" id="PF11905">
    <property type="entry name" value="DUF3425"/>
    <property type="match status" value="1"/>
</dbReference>
<dbReference type="AlphaFoldDB" id="W2SCM3"/>
<sequence length="489" mass="55403">MPEFKPKVEGSPPAEGNTNAEVSARRLKKREIDRKCQRQARERTRSRIAYLESLVDNLQQPDVDERSAALMKRLGEVEKERDALSHTLKGVQKAVLGLESLAEKQIKNHVNEDDANIPKPVDFAAQRTARNNSMTEMSSPDSPILADMNAPPPPPNSQQSRNLSISAQSEPSRNDVPTQIHNDACECCRNGALSGPGTPKSSWRFANDTLMTNFKRLSPILPEEDLLSEDIPVRAVLEGWDSVVAQMELPASWKIMRRIDEQMFSKAGAKERLACLKMLHLMLQYHRDPTAERRSKLPPWYLARPSQASKPHAYAINYFVWPGVRERFIFEQHKYCGNLFATLFQTSLQILWPYDFRDCFAQRWDTGHYELSSAFRDAITDISKWTMRPELFQQFPDLRCDIPAFYNSPIPISNALQMQLTTHRTPSAIQSMHSSNKQTPVSNDGVSVPPMSLAESWMAQSTMVGWVDGSAYTQGFMDHNPLQANWSAG</sequence>
<feature type="compositionally biased region" description="Polar residues" evidence="1">
    <location>
        <begin position="157"/>
        <end position="178"/>
    </location>
</feature>
<dbReference type="eggNOG" id="ENOG502SKDE">
    <property type="taxonomic scope" value="Eukaryota"/>
</dbReference>
<feature type="region of interest" description="Disordered" evidence="1">
    <location>
        <begin position="1"/>
        <end position="43"/>
    </location>
</feature>
<dbReference type="PANTHER" id="PTHR37012">
    <property type="entry name" value="B-ZIP TRANSCRIPTION FACTOR (EUROFUNG)-RELATED"/>
    <property type="match status" value="1"/>
</dbReference>